<evidence type="ECO:0000313" key="2">
    <source>
        <dbReference type="EMBL" id="TGZ85732.1"/>
    </source>
</evidence>
<name>A0A4S2N8K6_9PEZI</name>
<gene>
    <name evidence="2" type="ORF">EX30DRAFT_346232</name>
</gene>
<sequence>MQLPELPRRPSKKTLASAHGARVPRCVQHGERESRTSLVMQHDRRWSPRHRGGGGTAVRYMQTTVRFVHASVYSALKSGGEGEEVWRETEVAPASATRWEVVNRQHNLLLSTPMYGHGQFHRHQRRRCRHQTTKVPHLNPGLAPSGVHVWERRAREFPRRRRRLAGGRVGSTLWGRRSMIQ</sequence>
<keyword evidence="3" id="KW-1185">Reference proteome</keyword>
<dbReference type="AlphaFoldDB" id="A0A4S2N8K6"/>
<dbReference type="EMBL" id="ML220112">
    <property type="protein sequence ID" value="TGZ85732.1"/>
    <property type="molecule type" value="Genomic_DNA"/>
</dbReference>
<feature type="compositionally biased region" description="Basic and acidic residues" evidence="1">
    <location>
        <begin position="28"/>
        <end position="46"/>
    </location>
</feature>
<reference evidence="2 3" key="1">
    <citation type="submission" date="2019-04" db="EMBL/GenBank/DDBJ databases">
        <title>Comparative genomics and transcriptomics to analyze fruiting body development in filamentous ascomycetes.</title>
        <authorList>
            <consortium name="DOE Joint Genome Institute"/>
            <person name="Lutkenhaus R."/>
            <person name="Traeger S."/>
            <person name="Breuer J."/>
            <person name="Kuo A."/>
            <person name="Lipzen A."/>
            <person name="Pangilinan J."/>
            <person name="Dilworth D."/>
            <person name="Sandor L."/>
            <person name="Poggeler S."/>
            <person name="Barry K."/>
            <person name="Grigoriev I.V."/>
            <person name="Nowrousian M."/>
        </authorList>
    </citation>
    <scope>NUCLEOTIDE SEQUENCE [LARGE SCALE GENOMIC DNA]</scope>
    <source>
        <strain evidence="2 3">CBS 389.68</strain>
    </source>
</reference>
<evidence type="ECO:0000256" key="1">
    <source>
        <dbReference type="SAM" id="MobiDB-lite"/>
    </source>
</evidence>
<accession>A0A4S2N8K6</accession>
<proteinExistence type="predicted"/>
<dbReference type="Proteomes" id="UP000298138">
    <property type="component" value="Unassembled WGS sequence"/>
</dbReference>
<dbReference type="InParanoid" id="A0A4S2N8K6"/>
<protein>
    <submittedName>
        <fullName evidence="2">Uncharacterized protein</fullName>
    </submittedName>
</protein>
<feature type="region of interest" description="Disordered" evidence="1">
    <location>
        <begin position="1"/>
        <end position="55"/>
    </location>
</feature>
<organism evidence="2 3">
    <name type="scientific">Ascodesmis nigricans</name>
    <dbReference type="NCBI Taxonomy" id="341454"/>
    <lineage>
        <taxon>Eukaryota</taxon>
        <taxon>Fungi</taxon>
        <taxon>Dikarya</taxon>
        <taxon>Ascomycota</taxon>
        <taxon>Pezizomycotina</taxon>
        <taxon>Pezizomycetes</taxon>
        <taxon>Pezizales</taxon>
        <taxon>Ascodesmidaceae</taxon>
        <taxon>Ascodesmis</taxon>
    </lineage>
</organism>
<evidence type="ECO:0000313" key="3">
    <source>
        <dbReference type="Proteomes" id="UP000298138"/>
    </source>
</evidence>